<dbReference type="InterPro" id="IPR036259">
    <property type="entry name" value="MFS_trans_sf"/>
</dbReference>
<dbReference type="AlphaFoldDB" id="A0A5J4UVG4"/>
<feature type="transmembrane region" description="Helical" evidence="1">
    <location>
        <begin position="232"/>
        <end position="261"/>
    </location>
</feature>
<dbReference type="Gene3D" id="1.20.1250.20">
    <property type="entry name" value="MFS general substrate transporter like domains"/>
    <property type="match status" value="1"/>
</dbReference>
<sequence>MASDTALHYLGVMFGSSATYFFAVYGIIQGILALFVPFVQKFFGLKSVLHLSSVLCLIFIAMILISQFLIESSEDESLPPVGFVLVIIGAAAYGCGSAMFWFSYSSFFDALTTPLTRGTLVGIFFGIFYINSPVGNLLAGILNATSLKGSIIQIIFTSFAIVGALVLIPLRGAKLPPGRQLSFKMYFKEMLEIAKVPSYYTAVVALIVIYIVDGFMVAVFSEQLPEETAKQLVGYSFAIAGVAMCIGVARIVFFVITFIIYGMLTSISDVNNFWIAFDTCHHNAQVFLQYCRFLGNGAYGIVSLTSIVGVDYPQYYIIILTLIGIIYALMGWNVDTHHASFAHVKVCN</sequence>
<dbReference type="EMBL" id="SNRW01012242">
    <property type="protein sequence ID" value="KAA6374082.1"/>
    <property type="molecule type" value="Genomic_DNA"/>
</dbReference>
<feature type="transmembrane region" description="Helical" evidence="1">
    <location>
        <begin position="82"/>
        <end position="102"/>
    </location>
</feature>
<evidence type="ECO:0000313" key="2">
    <source>
        <dbReference type="EMBL" id="KAA6374082.1"/>
    </source>
</evidence>
<keyword evidence="1" id="KW-0812">Transmembrane</keyword>
<keyword evidence="1" id="KW-0472">Membrane</keyword>
<evidence type="ECO:0000256" key="1">
    <source>
        <dbReference type="SAM" id="Phobius"/>
    </source>
</evidence>
<dbReference type="OrthoDB" id="10683781at2759"/>
<accession>A0A5J4UVG4</accession>
<proteinExistence type="predicted"/>
<reference evidence="2 3" key="1">
    <citation type="submission" date="2019-03" db="EMBL/GenBank/DDBJ databases">
        <title>Single cell metagenomics reveals metabolic interactions within the superorganism composed of flagellate Streblomastix strix and complex community of Bacteroidetes bacteria on its surface.</title>
        <authorList>
            <person name="Treitli S.C."/>
            <person name="Kolisko M."/>
            <person name="Husnik F."/>
            <person name="Keeling P."/>
            <person name="Hampl V."/>
        </authorList>
    </citation>
    <scope>NUCLEOTIDE SEQUENCE [LARGE SCALE GENOMIC DNA]</scope>
    <source>
        <strain evidence="2">ST1C</strain>
    </source>
</reference>
<feature type="transmembrane region" description="Helical" evidence="1">
    <location>
        <begin position="114"/>
        <end position="131"/>
    </location>
</feature>
<organism evidence="2 3">
    <name type="scientific">Streblomastix strix</name>
    <dbReference type="NCBI Taxonomy" id="222440"/>
    <lineage>
        <taxon>Eukaryota</taxon>
        <taxon>Metamonada</taxon>
        <taxon>Preaxostyla</taxon>
        <taxon>Oxymonadida</taxon>
        <taxon>Streblomastigidae</taxon>
        <taxon>Streblomastix</taxon>
    </lineage>
</organism>
<feature type="transmembrane region" description="Helical" evidence="1">
    <location>
        <begin position="151"/>
        <end position="170"/>
    </location>
</feature>
<feature type="transmembrane region" description="Helical" evidence="1">
    <location>
        <begin position="51"/>
        <end position="70"/>
    </location>
</feature>
<gene>
    <name evidence="2" type="ORF">EZS28_030391</name>
</gene>
<feature type="transmembrane region" description="Helical" evidence="1">
    <location>
        <begin position="315"/>
        <end position="334"/>
    </location>
</feature>
<feature type="transmembrane region" description="Helical" evidence="1">
    <location>
        <begin position="198"/>
        <end position="220"/>
    </location>
</feature>
<keyword evidence="1" id="KW-1133">Transmembrane helix</keyword>
<dbReference type="SUPFAM" id="SSF103473">
    <property type="entry name" value="MFS general substrate transporter"/>
    <property type="match status" value="1"/>
</dbReference>
<dbReference type="Proteomes" id="UP000324800">
    <property type="component" value="Unassembled WGS sequence"/>
</dbReference>
<protein>
    <submittedName>
        <fullName evidence="2">Uncharacterized protein</fullName>
    </submittedName>
</protein>
<comment type="caution">
    <text evidence="2">The sequence shown here is derived from an EMBL/GenBank/DDBJ whole genome shotgun (WGS) entry which is preliminary data.</text>
</comment>
<evidence type="ECO:0000313" key="3">
    <source>
        <dbReference type="Proteomes" id="UP000324800"/>
    </source>
</evidence>
<feature type="transmembrane region" description="Helical" evidence="1">
    <location>
        <begin position="20"/>
        <end position="39"/>
    </location>
</feature>
<name>A0A5J4UVG4_9EUKA</name>